<protein>
    <submittedName>
        <fullName evidence="1">Uncharacterized protein</fullName>
    </submittedName>
</protein>
<sequence length="62" mass="6970">MNFEIELGQHYLLDGKTDVIALKVVNRSKTVYNVEIPGKSILSVERERLSKIVAETEAPRNG</sequence>
<comment type="caution">
    <text evidence="1">The sequence shown here is derived from an EMBL/GenBank/DDBJ whole genome shotgun (WGS) entry which is preliminary data.</text>
</comment>
<organism evidence="1 2">
    <name type="scientific">Dawidia cretensis</name>
    <dbReference type="NCBI Taxonomy" id="2782350"/>
    <lineage>
        <taxon>Bacteria</taxon>
        <taxon>Pseudomonadati</taxon>
        <taxon>Bacteroidota</taxon>
        <taxon>Cytophagia</taxon>
        <taxon>Cytophagales</taxon>
        <taxon>Chryseotaleaceae</taxon>
        <taxon>Dawidia</taxon>
    </lineage>
</organism>
<dbReference type="EMBL" id="JAHESE010000035">
    <property type="protein sequence ID" value="MBT1711510.1"/>
    <property type="molecule type" value="Genomic_DNA"/>
</dbReference>
<dbReference type="AlphaFoldDB" id="A0AAP2GW10"/>
<evidence type="ECO:0000313" key="1">
    <source>
        <dbReference type="EMBL" id="MBT1711510.1"/>
    </source>
</evidence>
<evidence type="ECO:0000313" key="2">
    <source>
        <dbReference type="Proteomes" id="UP001319080"/>
    </source>
</evidence>
<dbReference type="RefSeq" id="WP_254087080.1">
    <property type="nucleotide sequence ID" value="NZ_JAHESE010000035.1"/>
</dbReference>
<name>A0AAP2GW10_9BACT</name>
<proteinExistence type="predicted"/>
<gene>
    <name evidence="1" type="ORF">KK062_24925</name>
</gene>
<dbReference type="Proteomes" id="UP001319080">
    <property type="component" value="Unassembled WGS sequence"/>
</dbReference>
<accession>A0AAP2GW10</accession>
<keyword evidence="2" id="KW-1185">Reference proteome</keyword>
<reference evidence="1 2" key="1">
    <citation type="submission" date="2021-05" db="EMBL/GenBank/DDBJ databases">
        <title>A Polyphasic approach of four new species of the genus Ohtaekwangia: Ohtaekwangia histidinii sp. nov., Ohtaekwangia cretensis sp. nov., Ohtaekwangia indiensis sp. nov., Ohtaekwangia reichenbachii sp. nov. from diverse environment.</title>
        <authorList>
            <person name="Octaviana S."/>
        </authorList>
    </citation>
    <scope>NUCLEOTIDE SEQUENCE [LARGE SCALE GENOMIC DNA]</scope>
    <source>
        <strain evidence="1 2">PWU5</strain>
    </source>
</reference>